<dbReference type="Proteomes" id="UP000004836">
    <property type="component" value="Unassembled WGS sequence"/>
</dbReference>
<evidence type="ECO:0000259" key="3">
    <source>
        <dbReference type="Pfam" id="PF01494"/>
    </source>
</evidence>
<dbReference type="AlphaFoldDB" id="J9DFL9"/>
<sequence length="399" mass="43203">MSKADKHTILIAGAGIAGLTAALCLRQSGHDVTVLEQAPALQNVGAGIQLSPNALHVLTAIGVSDRLEPKADIPAGLAIRDFQSGTPLLTQKMGAEFERRYGAGYWHCHRADLIDVLFKAANEAGIKILFNETITTYEETDAAVVVNTQLGNKFSAGLLIGADGLSSQIRKTLHPHNPAGGSADFTGQIAWRGLVPTDQLKIQPPEGVSVWVGPGKHVVAYRLREGSLINFIAVEERAAWTEESWMLPGDIDTLRRAFAGWDSAVESLLQACTETYLWGLFDRPAPPKWHHSRTVLIGDACHPILPFMAQGAAMAIEDAYVIATSLENTASLTDGLALFQQKRQKRVASLYDISRRNAALYHASGIKALARNALFAGTRIFPPALTYQLDKVYAYNVTD</sequence>
<dbReference type="InterPro" id="IPR002938">
    <property type="entry name" value="FAD-bd"/>
</dbReference>
<proteinExistence type="predicted"/>
<dbReference type="OrthoDB" id="4230779at2"/>
<evidence type="ECO:0000256" key="1">
    <source>
        <dbReference type="ARBA" id="ARBA00023002"/>
    </source>
</evidence>
<dbReference type="PANTHER" id="PTHR13789:SF309">
    <property type="entry name" value="PUTATIVE (AFU_ORTHOLOGUE AFUA_6G14510)-RELATED"/>
    <property type="match status" value="1"/>
</dbReference>
<dbReference type="PATRIC" id="fig|1220535.3.peg.1550"/>
<dbReference type="STRING" id="1220535.IMCC14465_15580"/>
<dbReference type="SUPFAM" id="SSF51905">
    <property type="entry name" value="FAD/NAD(P)-binding domain"/>
    <property type="match status" value="1"/>
</dbReference>
<feature type="domain" description="FAD-binding" evidence="3">
    <location>
        <begin position="8"/>
        <end position="343"/>
    </location>
</feature>
<accession>J9DFL9</accession>
<dbReference type="EMBL" id="ALYF01000006">
    <property type="protein sequence ID" value="EJW20671.1"/>
    <property type="molecule type" value="Genomic_DNA"/>
</dbReference>
<dbReference type="PANTHER" id="PTHR13789">
    <property type="entry name" value="MONOOXYGENASE"/>
    <property type="match status" value="1"/>
</dbReference>
<dbReference type="InterPro" id="IPR036188">
    <property type="entry name" value="FAD/NAD-bd_sf"/>
</dbReference>
<keyword evidence="5" id="KW-1185">Reference proteome</keyword>
<evidence type="ECO:0000313" key="4">
    <source>
        <dbReference type="EMBL" id="EJW20671.1"/>
    </source>
</evidence>
<dbReference type="InterPro" id="IPR050493">
    <property type="entry name" value="FAD-dep_Monooxygenase_BioMet"/>
</dbReference>
<dbReference type="SUPFAM" id="SSF54373">
    <property type="entry name" value="FAD-linked reductases, C-terminal domain"/>
    <property type="match status" value="1"/>
</dbReference>
<comment type="caution">
    <text evidence="4">The sequence shown here is derived from an EMBL/GenBank/DDBJ whole genome shotgun (WGS) entry which is preliminary data.</text>
</comment>
<dbReference type="Pfam" id="PF01494">
    <property type="entry name" value="FAD_binding_3"/>
    <property type="match status" value="1"/>
</dbReference>
<keyword evidence="1" id="KW-0560">Oxidoreductase</keyword>
<keyword evidence="2" id="KW-0503">Monooxygenase</keyword>
<reference evidence="4 5" key="1">
    <citation type="journal article" date="2012" name="J. Bacteriol.">
        <title>Genome Sequence of Strain IMCC14465, Isolated from the East Sea, Belonging to the PS1 Clade of Alphaproteobacteria.</title>
        <authorList>
            <person name="Yang S.J."/>
            <person name="Kang I."/>
            <person name="Cho J.C."/>
        </authorList>
    </citation>
    <scope>NUCLEOTIDE SEQUENCE [LARGE SCALE GENOMIC DNA]</scope>
    <source>
        <strain evidence="4 5">IMCC14465</strain>
    </source>
</reference>
<dbReference type="GO" id="GO:0004497">
    <property type="term" value="F:monooxygenase activity"/>
    <property type="evidence" value="ECO:0007669"/>
    <property type="project" value="UniProtKB-KW"/>
</dbReference>
<name>J9DFL9_9PROT</name>
<dbReference type="eggNOG" id="COG0654">
    <property type="taxonomic scope" value="Bacteria"/>
</dbReference>
<dbReference type="GO" id="GO:0071949">
    <property type="term" value="F:FAD binding"/>
    <property type="evidence" value="ECO:0007669"/>
    <property type="project" value="InterPro"/>
</dbReference>
<evidence type="ECO:0000313" key="5">
    <source>
        <dbReference type="Proteomes" id="UP000004836"/>
    </source>
</evidence>
<dbReference type="PRINTS" id="PR00420">
    <property type="entry name" value="RNGMNOXGNASE"/>
</dbReference>
<protein>
    <recommendedName>
        <fullName evidence="3">FAD-binding domain-containing protein</fullName>
    </recommendedName>
</protein>
<evidence type="ECO:0000256" key="2">
    <source>
        <dbReference type="ARBA" id="ARBA00023033"/>
    </source>
</evidence>
<dbReference type="Gene3D" id="3.50.50.60">
    <property type="entry name" value="FAD/NAD(P)-binding domain"/>
    <property type="match status" value="1"/>
</dbReference>
<organism evidence="4 5">
    <name type="scientific">alpha proteobacterium IMCC14465</name>
    <dbReference type="NCBI Taxonomy" id="1220535"/>
    <lineage>
        <taxon>Bacteria</taxon>
        <taxon>Pseudomonadati</taxon>
        <taxon>Pseudomonadota</taxon>
        <taxon>Alphaproteobacteria</taxon>
        <taxon>PS1 clade</taxon>
    </lineage>
</organism>
<gene>
    <name evidence="4" type="ORF">IMCC14465_15580</name>
</gene>